<accession>A0ACC1AS35</accession>
<organism evidence="1 2">
    <name type="scientific">Pistacia atlantica</name>
    <dbReference type="NCBI Taxonomy" id="434234"/>
    <lineage>
        <taxon>Eukaryota</taxon>
        <taxon>Viridiplantae</taxon>
        <taxon>Streptophyta</taxon>
        <taxon>Embryophyta</taxon>
        <taxon>Tracheophyta</taxon>
        <taxon>Spermatophyta</taxon>
        <taxon>Magnoliopsida</taxon>
        <taxon>eudicotyledons</taxon>
        <taxon>Gunneridae</taxon>
        <taxon>Pentapetalae</taxon>
        <taxon>rosids</taxon>
        <taxon>malvids</taxon>
        <taxon>Sapindales</taxon>
        <taxon>Anacardiaceae</taxon>
        <taxon>Pistacia</taxon>
    </lineage>
</organism>
<proteinExistence type="predicted"/>
<protein>
    <submittedName>
        <fullName evidence="1">Uncharacterized protein</fullName>
    </submittedName>
</protein>
<gene>
    <name evidence="1" type="ORF">Patl1_13625</name>
</gene>
<evidence type="ECO:0000313" key="2">
    <source>
        <dbReference type="Proteomes" id="UP001164250"/>
    </source>
</evidence>
<keyword evidence="2" id="KW-1185">Reference proteome</keyword>
<dbReference type="Proteomes" id="UP001164250">
    <property type="component" value="Chromosome 8"/>
</dbReference>
<evidence type="ECO:0000313" key="1">
    <source>
        <dbReference type="EMBL" id="KAJ0089473.1"/>
    </source>
</evidence>
<dbReference type="EMBL" id="CM047904">
    <property type="protein sequence ID" value="KAJ0089473.1"/>
    <property type="molecule type" value="Genomic_DNA"/>
</dbReference>
<sequence length="320" mass="35740">MALSISSTALSTLPTRDLSQKFLPVKLPTCLAARTRVNATKGVSSICEPLPPDRPLWFPGSTAPEWLDGSLPGDYGFDPLGLVFDENCFTDDFMEVQLYNLWYVMKQHDCLPGSDPELLKWFAQAELMHGRWAMLAVAGILIPEWLESLGLIENFSWYDAGSREYFADPTTLFVVQLALMGWVEGRRWADIIKPGSVDIEPNLPNKKKPTPDVGYPGGLWFDPMMWGRGSPEPVMVLRTKEIKNGRLAMLAFVGFCFQAIYTGEGPLENLAAHVADPGHCNIFSDVDARVPFEEEFHIAIEPTARIPVIKHVDDKHSMSN</sequence>
<name>A0ACC1AS35_9ROSI</name>
<comment type="caution">
    <text evidence="1">The sequence shown here is derived from an EMBL/GenBank/DDBJ whole genome shotgun (WGS) entry which is preliminary data.</text>
</comment>
<reference evidence="2" key="1">
    <citation type="journal article" date="2023" name="G3 (Bethesda)">
        <title>Genome assembly and association tests identify interacting loci associated with vigor, precocity, and sex in interspecific pistachio rootstocks.</title>
        <authorList>
            <person name="Palmer W."/>
            <person name="Jacygrad E."/>
            <person name="Sagayaradj S."/>
            <person name="Cavanaugh K."/>
            <person name="Han R."/>
            <person name="Bertier L."/>
            <person name="Beede B."/>
            <person name="Kafkas S."/>
            <person name="Golino D."/>
            <person name="Preece J."/>
            <person name="Michelmore R."/>
        </authorList>
    </citation>
    <scope>NUCLEOTIDE SEQUENCE [LARGE SCALE GENOMIC DNA]</scope>
</reference>